<dbReference type="Proteomes" id="UP000286576">
    <property type="component" value="Unassembled WGS sequence"/>
</dbReference>
<organism evidence="2 3">
    <name type="scientific">Aurantiacibacter zhengii</name>
    <dbReference type="NCBI Taxonomy" id="2307003"/>
    <lineage>
        <taxon>Bacteria</taxon>
        <taxon>Pseudomonadati</taxon>
        <taxon>Pseudomonadota</taxon>
        <taxon>Alphaproteobacteria</taxon>
        <taxon>Sphingomonadales</taxon>
        <taxon>Erythrobacteraceae</taxon>
        <taxon>Aurantiacibacter</taxon>
    </lineage>
</organism>
<dbReference type="Pfam" id="PF12680">
    <property type="entry name" value="SnoaL_2"/>
    <property type="match status" value="1"/>
</dbReference>
<proteinExistence type="predicted"/>
<dbReference type="InterPro" id="IPR032710">
    <property type="entry name" value="NTF2-like_dom_sf"/>
</dbReference>
<reference evidence="2 3" key="1">
    <citation type="submission" date="2018-08" db="EMBL/GenBank/DDBJ databases">
        <title>Erythrobacter zhengii sp.nov., a bacterium isolated from deep-sea sediment.</title>
        <authorList>
            <person name="Fang C."/>
            <person name="Wu Y.-H."/>
            <person name="Sun C."/>
            <person name="Wang H."/>
            <person name="Cheng H."/>
            <person name="Meng F.-X."/>
            <person name="Wang C.-S."/>
            <person name="Xu X.-W."/>
        </authorList>
    </citation>
    <scope>NUCLEOTIDE SEQUENCE [LARGE SCALE GENOMIC DNA]</scope>
    <source>
        <strain evidence="2 3">V18</strain>
    </source>
</reference>
<gene>
    <name evidence="2" type="ORF">D2V07_04895</name>
</gene>
<evidence type="ECO:0000313" key="3">
    <source>
        <dbReference type="Proteomes" id="UP000286576"/>
    </source>
</evidence>
<keyword evidence="3" id="KW-1185">Reference proteome</keyword>
<accession>A0A418NUJ0</accession>
<dbReference type="EMBL" id="QXFL01000002">
    <property type="protein sequence ID" value="RIV87681.1"/>
    <property type="molecule type" value="Genomic_DNA"/>
</dbReference>
<sequence>MFSWLTKSRLQTARAFVEAMNGRDFAQIKNYLADDVRFIDSSGRELQSADKCLELFHRLLATAPDLQIEIGAIAERGNDILISGRSKTSTAELRGASQWRAKVEGGKIIEWQMYSNRLTPSLILLLMKDES</sequence>
<evidence type="ECO:0000259" key="1">
    <source>
        <dbReference type="Pfam" id="PF12680"/>
    </source>
</evidence>
<dbReference type="AlphaFoldDB" id="A0A418NUJ0"/>
<dbReference type="Gene3D" id="3.10.450.50">
    <property type="match status" value="1"/>
</dbReference>
<dbReference type="SUPFAM" id="SSF54427">
    <property type="entry name" value="NTF2-like"/>
    <property type="match status" value="1"/>
</dbReference>
<feature type="domain" description="SnoaL-like" evidence="1">
    <location>
        <begin position="13"/>
        <end position="111"/>
    </location>
</feature>
<dbReference type="InterPro" id="IPR037401">
    <property type="entry name" value="SnoaL-like"/>
</dbReference>
<protein>
    <submittedName>
        <fullName evidence="2">Nuclear transport factor 2 family protein</fullName>
    </submittedName>
</protein>
<name>A0A418NUJ0_9SPHN</name>
<evidence type="ECO:0000313" key="2">
    <source>
        <dbReference type="EMBL" id="RIV87681.1"/>
    </source>
</evidence>
<comment type="caution">
    <text evidence="2">The sequence shown here is derived from an EMBL/GenBank/DDBJ whole genome shotgun (WGS) entry which is preliminary data.</text>
</comment>